<reference evidence="2 3" key="1">
    <citation type="journal article" date="2011" name="J. Biotechnol.">
        <title>The complete genome sequence of the dominant Sinorhizobium meliloti field isolate SM11 extends the S. meliloti pan-genome.</title>
        <authorList>
            <person name="Schneiker-Bekel S."/>
            <person name="Wibberg D."/>
            <person name="Bekel T."/>
            <person name="Blom J."/>
            <person name="Linke B."/>
            <person name="Neuweger H."/>
            <person name="Stiens M."/>
            <person name="Vorholter F.J."/>
            <person name="Weidner S."/>
            <person name="Goesmann A."/>
            <person name="Puhler A."/>
            <person name="Schluter A."/>
        </authorList>
    </citation>
    <scope>NUCLEOTIDE SEQUENCE [LARGE SCALE GENOMIC DNA]</scope>
    <source>
        <strain evidence="2 3">SM11</strain>
    </source>
</reference>
<feature type="domain" description="VOC" evidence="1">
    <location>
        <begin position="18"/>
        <end position="141"/>
    </location>
</feature>
<organism evidence="2 3">
    <name type="scientific">Sinorhizobium meliloti (strain SM11)</name>
    <dbReference type="NCBI Taxonomy" id="707241"/>
    <lineage>
        <taxon>Bacteria</taxon>
        <taxon>Pseudomonadati</taxon>
        <taxon>Pseudomonadota</taxon>
        <taxon>Alphaproteobacteria</taxon>
        <taxon>Hyphomicrobiales</taxon>
        <taxon>Rhizobiaceae</taxon>
        <taxon>Sinorhizobium/Ensifer group</taxon>
        <taxon>Sinorhizobium</taxon>
    </lineage>
</organism>
<dbReference type="Gene3D" id="3.10.180.10">
    <property type="entry name" value="2,3-Dihydroxybiphenyl 1,2-Dioxygenase, domain 1"/>
    <property type="match status" value="1"/>
</dbReference>
<evidence type="ECO:0000313" key="3">
    <source>
        <dbReference type="Proteomes" id="UP000009045"/>
    </source>
</evidence>
<dbReference type="PATRIC" id="fig|707241.3.peg.426"/>
<evidence type="ECO:0000259" key="1">
    <source>
        <dbReference type="PROSITE" id="PS51819"/>
    </source>
</evidence>
<sequence>MRLRATNRQRVLRKNRAMLLYVTLGSNDLETAGAFYDRALAPLGLKRRKEDEVEIGYGAEGDVRCRLWVVTPFNREAATIGNGSMVALEAESRAAVDAFHAAALAGGGTDEGAPGLRPFHANFYAAYVRDPDGNKLSAVCERPE</sequence>
<dbReference type="SUPFAM" id="SSF54593">
    <property type="entry name" value="Glyoxalase/Bleomycin resistance protein/Dihydroxybiphenyl dioxygenase"/>
    <property type="match status" value="1"/>
</dbReference>
<dbReference type="HOGENOM" id="CLU_046006_6_0_5"/>
<dbReference type="CDD" id="cd07262">
    <property type="entry name" value="VOC_like"/>
    <property type="match status" value="1"/>
</dbReference>
<dbReference type="PROSITE" id="PS51819">
    <property type="entry name" value="VOC"/>
    <property type="match status" value="1"/>
</dbReference>
<evidence type="ECO:0000313" key="2">
    <source>
        <dbReference type="EMBL" id="AEH77692.1"/>
    </source>
</evidence>
<dbReference type="Proteomes" id="UP000009045">
    <property type="component" value="Chromosome"/>
</dbReference>
<proteinExistence type="predicted"/>
<dbReference type="PANTHER" id="PTHR35006">
    <property type="entry name" value="GLYOXALASE FAMILY PROTEIN (AFU_ORTHOLOGUE AFUA_5G14830)"/>
    <property type="match status" value="1"/>
</dbReference>
<dbReference type="Pfam" id="PF00903">
    <property type="entry name" value="Glyoxalase"/>
    <property type="match status" value="1"/>
</dbReference>
<dbReference type="KEGG" id="smx:SM11_chr0411"/>
<dbReference type="InterPro" id="IPR037523">
    <property type="entry name" value="VOC_core"/>
</dbReference>
<gene>
    <name evidence="2" type="ordered locus">SM11_chr0411</name>
</gene>
<accession>F7X968</accession>
<protein>
    <recommendedName>
        <fullName evidence="1">VOC domain-containing protein</fullName>
    </recommendedName>
</protein>
<dbReference type="InterPro" id="IPR004360">
    <property type="entry name" value="Glyas_Fos-R_dOase_dom"/>
</dbReference>
<dbReference type="EMBL" id="CP001830">
    <property type="protein sequence ID" value="AEH77692.1"/>
    <property type="molecule type" value="Genomic_DNA"/>
</dbReference>
<name>F7X968_SINMM</name>
<dbReference type="PANTHER" id="PTHR35006:SF1">
    <property type="entry name" value="BLL2941 PROTEIN"/>
    <property type="match status" value="1"/>
</dbReference>
<dbReference type="InterPro" id="IPR029068">
    <property type="entry name" value="Glyas_Bleomycin-R_OHBP_Dase"/>
</dbReference>
<dbReference type="AlphaFoldDB" id="F7X968"/>